<dbReference type="EMBL" id="JH687398">
    <property type="protein sequence ID" value="EIM80514.1"/>
    <property type="molecule type" value="Genomic_DNA"/>
</dbReference>
<dbReference type="SMART" id="SM00786">
    <property type="entry name" value="SHR3_chaperone"/>
    <property type="match status" value="1"/>
</dbReference>
<dbReference type="InterPro" id="IPR013248">
    <property type="entry name" value="Psh3/Shr3"/>
</dbReference>
<dbReference type="GO" id="GO:0006888">
    <property type="term" value="P:endoplasmic reticulum to Golgi vesicle-mediated transport"/>
    <property type="evidence" value="ECO:0007669"/>
    <property type="project" value="TreeGrafter"/>
</dbReference>
<feature type="non-terminal residue" evidence="2">
    <location>
        <position position="165"/>
    </location>
</feature>
<feature type="transmembrane region" description="Helical" evidence="1">
    <location>
        <begin position="82"/>
        <end position="108"/>
    </location>
</feature>
<dbReference type="KEGG" id="shs:STEHIDRAFT_37844"/>
<protein>
    <recommendedName>
        <fullName evidence="4">Shr3 amino acid permease chaperone</fullName>
    </recommendedName>
</protein>
<feature type="transmembrane region" description="Helical" evidence="1">
    <location>
        <begin position="55"/>
        <end position="75"/>
    </location>
</feature>
<dbReference type="PANTHER" id="PTHR28228">
    <property type="entry name" value="SECRETORY COMPONENT PROTEIN SHR3"/>
    <property type="match status" value="1"/>
</dbReference>
<name>R7RYX4_STEHR</name>
<evidence type="ECO:0000313" key="3">
    <source>
        <dbReference type="Proteomes" id="UP000053927"/>
    </source>
</evidence>
<dbReference type="OrthoDB" id="5229808at2759"/>
<dbReference type="PANTHER" id="PTHR28228:SF1">
    <property type="entry name" value="SECRETORY COMPONENT PROTEIN SHR3"/>
    <property type="match status" value="1"/>
</dbReference>
<dbReference type="AlphaFoldDB" id="R7RYX4"/>
<keyword evidence="1" id="KW-1133">Transmembrane helix</keyword>
<reference evidence="3" key="1">
    <citation type="journal article" date="2012" name="Science">
        <title>The Paleozoic origin of enzymatic lignin decomposition reconstructed from 31 fungal genomes.</title>
        <authorList>
            <person name="Floudas D."/>
            <person name="Binder M."/>
            <person name="Riley R."/>
            <person name="Barry K."/>
            <person name="Blanchette R.A."/>
            <person name="Henrissat B."/>
            <person name="Martinez A.T."/>
            <person name="Otillar R."/>
            <person name="Spatafora J.W."/>
            <person name="Yadav J.S."/>
            <person name="Aerts A."/>
            <person name="Benoit I."/>
            <person name="Boyd A."/>
            <person name="Carlson A."/>
            <person name="Copeland A."/>
            <person name="Coutinho P.M."/>
            <person name="de Vries R.P."/>
            <person name="Ferreira P."/>
            <person name="Findley K."/>
            <person name="Foster B."/>
            <person name="Gaskell J."/>
            <person name="Glotzer D."/>
            <person name="Gorecki P."/>
            <person name="Heitman J."/>
            <person name="Hesse C."/>
            <person name="Hori C."/>
            <person name="Igarashi K."/>
            <person name="Jurgens J.A."/>
            <person name="Kallen N."/>
            <person name="Kersten P."/>
            <person name="Kohler A."/>
            <person name="Kuees U."/>
            <person name="Kumar T.K.A."/>
            <person name="Kuo A."/>
            <person name="LaButti K."/>
            <person name="Larrondo L.F."/>
            <person name="Lindquist E."/>
            <person name="Ling A."/>
            <person name="Lombard V."/>
            <person name="Lucas S."/>
            <person name="Lundell T."/>
            <person name="Martin R."/>
            <person name="McLaughlin D.J."/>
            <person name="Morgenstern I."/>
            <person name="Morin E."/>
            <person name="Murat C."/>
            <person name="Nagy L.G."/>
            <person name="Nolan M."/>
            <person name="Ohm R.A."/>
            <person name="Patyshakuliyeva A."/>
            <person name="Rokas A."/>
            <person name="Ruiz-Duenas F.J."/>
            <person name="Sabat G."/>
            <person name="Salamov A."/>
            <person name="Samejima M."/>
            <person name="Schmutz J."/>
            <person name="Slot J.C."/>
            <person name="St John F."/>
            <person name="Stenlid J."/>
            <person name="Sun H."/>
            <person name="Sun S."/>
            <person name="Syed K."/>
            <person name="Tsang A."/>
            <person name="Wiebenga A."/>
            <person name="Young D."/>
            <person name="Pisabarro A."/>
            <person name="Eastwood D.C."/>
            <person name="Martin F."/>
            <person name="Cullen D."/>
            <person name="Grigoriev I.V."/>
            <person name="Hibbett D.S."/>
        </authorList>
    </citation>
    <scope>NUCLEOTIDE SEQUENCE [LARGE SCALE GENOMIC DNA]</scope>
    <source>
        <strain evidence="3">FP-91666</strain>
    </source>
</reference>
<keyword evidence="1" id="KW-0472">Membrane</keyword>
<evidence type="ECO:0008006" key="4">
    <source>
        <dbReference type="Google" id="ProtNLM"/>
    </source>
</evidence>
<dbReference type="Pfam" id="PF08229">
    <property type="entry name" value="SHR3_chaperone"/>
    <property type="match status" value="1"/>
</dbReference>
<proteinExistence type="predicted"/>
<sequence length="165" mass="18107">MGFRQAAVLSSACFFLGVLFICFNVDYRVLFLPVTDETVADAFQFYTMFYNAPPAIKALMHGVMGFGVLGLVFKLQKWDESALFFDGCSLAANIFSIGVYTGVTIPALRTIVTPLEGIDTREDQIEAAKVLSAGNTIIMVLLGSVLLMQGGQEYAKRLEARELEK</sequence>
<dbReference type="GeneID" id="18804573"/>
<dbReference type="Proteomes" id="UP000053927">
    <property type="component" value="Unassembled WGS sequence"/>
</dbReference>
<accession>R7RYX4</accession>
<feature type="transmembrane region" description="Helical" evidence="1">
    <location>
        <begin position="128"/>
        <end position="148"/>
    </location>
</feature>
<dbReference type="RefSeq" id="XP_007310377.1">
    <property type="nucleotide sequence ID" value="XM_007310315.1"/>
</dbReference>
<evidence type="ECO:0000256" key="1">
    <source>
        <dbReference type="SAM" id="Phobius"/>
    </source>
</evidence>
<keyword evidence="1" id="KW-0812">Transmembrane</keyword>
<keyword evidence="3" id="KW-1185">Reference proteome</keyword>
<gene>
    <name evidence="2" type="ORF">STEHIDRAFT_37844</name>
</gene>
<organism evidence="2 3">
    <name type="scientific">Stereum hirsutum (strain FP-91666)</name>
    <name type="common">White-rot fungus</name>
    <dbReference type="NCBI Taxonomy" id="721885"/>
    <lineage>
        <taxon>Eukaryota</taxon>
        <taxon>Fungi</taxon>
        <taxon>Dikarya</taxon>
        <taxon>Basidiomycota</taxon>
        <taxon>Agaricomycotina</taxon>
        <taxon>Agaricomycetes</taxon>
        <taxon>Russulales</taxon>
        <taxon>Stereaceae</taxon>
        <taxon>Stereum</taxon>
    </lineage>
</organism>
<dbReference type="OMA" id="ANMLFDG"/>
<dbReference type="GO" id="GO:0051082">
    <property type="term" value="F:unfolded protein binding"/>
    <property type="evidence" value="ECO:0007669"/>
    <property type="project" value="TreeGrafter"/>
</dbReference>
<dbReference type="GO" id="GO:0005789">
    <property type="term" value="C:endoplasmic reticulum membrane"/>
    <property type="evidence" value="ECO:0007669"/>
    <property type="project" value="TreeGrafter"/>
</dbReference>
<evidence type="ECO:0000313" key="2">
    <source>
        <dbReference type="EMBL" id="EIM80514.1"/>
    </source>
</evidence>
<dbReference type="eggNOG" id="ENOG502RXJB">
    <property type="taxonomic scope" value="Eukaryota"/>
</dbReference>